<feature type="region of interest" description="Disordered" evidence="1">
    <location>
        <begin position="1"/>
        <end position="21"/>
    </location>
</feature>
<dbReference type="EMBL" id="SDWT01000001">
    <property type="protein sequence ID" value="RYB95132.1"/>
    <property type="molecule type" value="Genomic_DNA"/>
</dbReference>
<dbReference type="InterPro" id="IPR014719">
    <property type="entry name" value="Ribosomal_bL12_C/ClpS-like"/>
</dbReference>
<name>A0A4V1RLA8_9ACTN</name>
<organism evidence="2 3">
    <name type="scientific">Nocardioides oleivorans</name>
    <dbReference type="NCBI Taxonomy" id="273676"/>
    <lineage>
        <taxon>Bacteria</taxon>
        <taxon>Bacillati</taxon>
        <taxon>Actinomycetota</taxon>
        <taxon>Actinomycetes</taxon>
        <taxon>Propionibacteriales</taxon>
        <taxon>Nocardioidaceae</taxon>
        <taxon>Nocardioides</taxon>
    </lineage>
</organism>
<dbReference type="AlphaFoldDB" id="A0A4V1RLA8"/>
<evidence type="ECO:0000313" key="3">
    <source>
        <dbReference type="Proteomes" id="UP000294071"/>
    </source>
</evidence>
<sequence length="100" mass="10646">MGLFSKPEVIGPGGTNDADRSRIAGLEQRVARLEAQLAQLTAAPTGAVAAAAVTATTDDWTAEVRRLVADDKLIHAIKLYREKTGCGLREAKDAVEAMQR</sequence>
<proteinExistence type="predicted"/>
<protein>
    <recommendedName>
        <fullName evidence="4">Ribosomal protein L7/L12 C-terminal domain-containing protein</fullName>
    </recommendedName>
</protein>
<evidence type="ECO:0000313" key="2">
    <source>
        <dbReference type="EMBL" id="RYB95132.1"/>
    </source>
</evidence>
<dbReference type="Gene3D" id="3.30.1390.10">
    <property type="match status" value="1"/>
</dbReference>
<reference evidence="2 3" key="1">
    <citation type="submission" date="2019-01" db="EMBL/GenBank/DDBJ databases">
        <title>Novel species of Nocardioides.</title>
        <authorList>
            <person name="Liu Q."/>
            <person name="Xin Y.-H."/>
        </authorList>
    </citation>
    <scope>NUCLEOTIDE SEQUENCE [LARGE SCALE GENOMIC DNA]</scope>
    <source>
        <strain evidence="2 3">CGMCC 4.6882</strain>
    </source>
</reference>
<dbReference type="Proteomes" id="UP000294071">
    <property type="component" value="Unassembled WGS sequence"/>
</dbReference>
<comment type="caution">
    <text evidence="2">The sequence shown here is derived from an EMBL/GenBank/DDBJ whole genome shotgun (WGS) entry which is preliminary data.</text>
</comment>
<evidence type="ECO:0008006" key="4">
    <source>
        <dbReference type="Google" id="ProtNLM"/>
    </source>
</evidence>
<evidence type="ECO:0000256" key="1">
    <source>
        <dbReference type="SAM" id="MobiDB-lite"/>
    </source>
</evidence>
<gene>
    <name evidence="2" type="ORF">EUA93_12730</name>
</gene>
<accession>A0A4V1RLA8</accession>
<keyword evidence="3" id="KW-1185">Reference proteome</keyword>
<dbReference type="RefSeq" id="WP_129400475.1">
    <property type="nucleotide sequence ID" value="NZ_SDWT01000001.1"/>
</dbReference>
<dbReference type="OrthoDB" id="3298842at2"/>